<evidence type="ECO:0000256" key="6">
    <source>
        <dbReference type="SAM" id="Phobius"/>
    </source>
</evidence>
<dbReference type="EMBL" id="CP098747">
    <property type="protein sequence ID" value="USG61645.1"/>
    <property type="molecule type" value="Genomic_DNA"/>
</dbReference>
<keyword evidence="4 5" id="KW-0802">TPR repeat</keyword>
<evidence type="ECO:0000256" key="4">
    <source>
        <dbReference type="ARBA" id="ARBA00022803"/>
    </source>
</evidence>
<dbReference type="Pfam" id="PF13432">
    <property type="entry name" value="TPR_16"/>
    <property type="match status" value="1"/>
</dbReference>
<reference evidence="8" key="1">
    <citation type="submission" date="2022-06" db="EMBL/GenBank/DDBJ databases">
        <title>Sneathiella actinostolidae sp. nov., isolated from a sea anemonein the Western Pacific Ocean.</title>
        <authorList>
            <person name="Wei M.J."/>
        </authorList>
    </citation>
    <scope>NUCLEOTIDE SEQUENCE</scope>
    <source>
        <strain evidence="8">PHK-P5</strain>
    </source>
</reference>
<proteinExistence type="predicted"/>
<keyword evidence="3" id="KW-0201">Cytochrome c-type biogenesis</keyword>
<feature type="domain" description="Cytochrome c-type biogenesis protein H TPR" evidence="7">
    <location>
        <begin position="121"/>
        <end position="262"/>
    </location>
</feature>
<dbReference type="InterPro" id="IPR019734">
    <property type="entry name" value="TPR_rpt"/>
</dbReference>
<dbReference type="SMART" id="SM00028">
    <property type="entry name" value="TPR"/>
    <property type="match status" value="4"/>
</dbReference>
<dbReference type="InterPro" id="IPR017560">
    <property type="entry name" value="Cyt_c_biogenesis_CcmI"/>
</dbReference>
<sequence>MIWFVVGVILAVSVGILIWPFTKKGLVSVSRTDGGLQVYEQQLNELRRDVDQGIMGTEEAESLAIEIKRRMLRVDQHKDPKNAGGSQTNRLIMIGLVLCVPLASLFIYFDLGSPDNPSQPLASRDIEAEKAAFAGDNIDQLIETLIDRLKSQPDNLDGWILLARSLSRSERYKEAAETFLQATALAPNDPDLYVGAGENFYFHAEGVVDADAENAFLKARDLDASHPGARYYLAVLQAQRGNVKEALDSWIDLFKQSPADAPFMTILERRIRDAAGKTGMEIGTLFDSKSDLMTTGPSEEDIAAAADMSADDRQAMITSMVDRLSTRMAEAPDYDGLMRLGQVYATLKEFDKSADAYGRASALVKDDVAAMAAEAFALIQASDSSANIPSRSIALYRKVLTLDSEQPQALWYVGVAEAQAGRDEEALRLWTKLQKLAAEDSQLYQAVTKSIGDLVDK</sequence>
<comment type="subcellular location">
    <subcellularLocation>
        <location evidence="1">Cell envelope</location>
    </subcellularLocation>
</comment>
<evidence type="ECO:0000259" key="7">
    <source>
        <dbReference type="Pfam" id="PF23914"/>
    </source>
</evidence>
<feature type="transmembrane region" description="Helical" evidence="6">
    <location>
        <begin position="6"/>
        <end position="22"/>
    </location>
</feature>
<evidence type="ECO:0000256" key="1">
    <source>
        <dbReference type="ARBA" id="ARBA00004196"/>
    </source>
</evidence>
<dbReference type="Proteomes" id="UP001056291">
    <property type="component" value="Chromosome"/>
</dbReference>
<dbReference type="PANTHER" id="PTHR47870:SF1">
    <property type="entry name" value="CYTOCHROME C-TYPE BIOGENESIS PROTEIN CCMH"/>
    <property type="match status" value="1"/>
</dbReference>
<dbReference type="NCBIfam" id="TIGR03142">
    <property type="entry name" value="cytochro_ccmI"/>
    <property type="match status" value="1"/>
</dbReference>
<dbReference type="PANTHER" id="PTHR47870">
    <property type="entry name" value="CYTOCHROME C-TYPE BIOGENESIS PROTEIN CCMH"/>
    <property type="match status" value="1"/>
</dbReference>
<keyword evidence="9" id="KW-1185">Reference proteome</keyword>
<evidence type="ECO:0000256" key="5">
    <source>
        <dbReference type="PROSITE-ProRule" id="PRU00339"/>
    </source>
</evidence>
<keyword evidence="6" id="KW-0812">Transmembrane</keyword>
<gene>
    <name evidence="8" type="primary">ccmI</name>
    <name evidence="8" type="ORF">NBZ79_01470</name>
</gene>
<keyword evidence="2" id="KW-0677">Repeat</keyword>
<dbReference type="RefSeq" id="WP_251934795.1">
    <property type="nucleotide sequence ID" value="NZ_CP098747.1"/>
</dbReference>
<protein>
    <submittedName>
        <fullName evidence="8">C-type cytochrome biogenesis protein CcmI</fullName>
    </submittedName>
</protein>
<organism evidence="8 9">
    <name type="scientific">Sneathiella marina</name>
    <dbReference type="NCBI Taxonomy" id="2950108"/>
    <lineage>
        <taxon>Bacteria</taxon>
        <taxon>Pseudomonadati</taxon>
        <taxon>Pseudomonadota</taxon>
        <taxon>Alphaproteobacteria</taxon>
        <taxon>Sneathiellales</taxon>
        <taxon>Sneathiellaceae</taxon>
        <taxon>Sneathiella</taxon>
    </lineage>
</organism>
<dbReference type="InterPro" id="IPR056413">
    <property type="entry name" value="TPR_CcmH_CycH"/>
</dbReference>
<evidence type="ECO:0000313" key="8">
    <source>
        <dbReference type="EMBL" id="USG61645.1"/>
    </source>
</evidence>
<dbReference type="Pfam" id="PF23914">
    <property type="entry name" value="TPR_CcmH_CycH"/>
    <property type="match status" value="1"/>
</dbReference>
<dbReference type="Gene3D" id="1.25.40.10">
    <property type="entry name" value="Tetratricopeptide repeat domain"/>
    <property type="match status" value="2"/>
</dbReference>
<dbReference type="PROSITE" id="PS50005">
    <property type="entry name" value="TPR"/>
    <property type="match status" value="1"/>
</dbReference>
<dbReference type="SUPFAM" id="SSF48452">
    <property type="entry name" value="TPR-like"/>
    <property type="match status" value="1"/>
</dbReference>
<keyword evidence="6" id="KW-0472">Membrane</keyword>
<name>A0ABY4W7B4_9PROT</name>
<evidence type="ECO:0000313" key="9">
    <source>
        <dbReference type="Proteomes" id="UP001056291"/>
    </source>
</evidence>
<accession>A0ABY4W7B4</accession>
<feature type="transmembrane region" description="Helical" evidence="6">
    <location>
        <begin position="91"/>
        <end position="109"/>
    </location>
</feature>
<feature type="repeat" description="TPR" evidence="5">
    <location>
        <begin position="156"/>
        <end position="189"/>
    </location>
</feature>
<keyword evidence="6" id="KW-1133">Transmembrane helix</keyword>
<evidence type="ECO:0000256" key="2">
    <source>
        <dbReference type="ARBA" id="ARBA00022737"/>
    </source>
</evidence>
<dbReference type="InterPro" id="IPR011990">
    <property type="entry name" value="TPR-like_helical_dom_sf"/>
</dbReference>
<evidence type="ECO:0000256" key="3">
    <source>
        <dbReference type="ARBA" id="ARBA00022748"/>
    </source>
</evidence>
<dbReference type="InterPro" id="IPR051263">
    <property type="entry name" value="C-type_cytochrome_biogenesis"/>
</dbReference>